<evidence type="ECO:0000256" key="5">
    <source>
        <dbReference type="ARBA" id="ARBA00011869"/>
    </source>
</evidence>
<keyword evidence="12 16" id="KW-0406">Ion transport</keyword>
<sequence>MGELSQQLSEALSIMIMGMGLVFIFLSTLIIGISIVARLFPATQQAVVPTQAAVNTQAAPAGTLDPALVAAITTAVHQYRKQHRQS</sequence>
<dbReference type="InterPro" id="IPR005899">
    <property type="entry name" value="Na_pump_deCOase"/>
</dbReference>
<keyword evidence="11 16" id="KW-0915">Sodium</keyword>
<dbReference type="NCBIfam" id="TIGR01195">
    <property type="entry name" value="oadG_fam"/>
    <property type="match status" value="1"/>
</dbReference>
<dbReference type="AlphaFoldDB" id="A0A411PEY0"/>
<dbReference type="GO" id="GO:0008948">
    <property type="term" value="F:oxaloacetate decarboxylase activity"/>
    <property type="evidence" value="ECO:0007669"/>
    <property type="project" value="UniProtKB-UniRule"/>
</dbReference>
<dbReference type="KEGG" id="smai:EXU30_05090"/>
<evidence type="ECO:0000256" key="2">
    <source>
        <dbReference type="ARBA" id="ARBA00003002"/>
    </source>
</evidence>
<evidence type="ECO:0000256" key="13">
    <source>
        <dbReference type="ARBA" id="ARBA00023136"/>
    </source>
</evidence>
<keyword evidence="19" id="KW-1185">Reference proteome</keyword>
<evidence type="ECO:0000256" key="6">
    <source>
        <dbReference type="ARBA" id="ARBA00022448"/>
    </source>
</evidence>
<dbReference type="RefSeq" id="WP_130598120.1">
    <property type="nucleotide sequence ID" value="NZ_CP036200.1"/>
</dbReference>
<dbReference type="OrthoDB" id="6215597at2"/>
<dbReference type="GO" id="GO:0036376">
    <property type="term" value="P:sodium ion export across plasma membrane"/>
    <property type="evidence" value="ECO:0007669"/>
    <property type="project" value="InterPro"/>
</dbReference>
<dbReference type="Proteomes" id="UP000291106">
    <property type="component" value="Chromosome"/>
</dbReference>
<evidence type="ECO:0000256" key="1">
    <source>
        <dbReference type="ARBA" id="ARBA00001959"/>
    </source>
</evidence>
<dbReference type="GO" id="GO:0015081">
    <property type="term" value="F:sodium ion transmembrane transporter activity"/>
    <property type="evidence" value="ECO:0007669"/>
    <property type="project" value="UniProtKB-UniRule"/>
</dbReference>
<evidence type="ECO:0000313" key="18">
    <source>
        <dbReference type="EMBL" id="QBF82147.1"/>
    </source>
</evidence>
<evidence type="ECO:0000256" key="15">
    <source>
        <dbReference type="ARBA" id="ARBA00048176"/>
    </source>
</evidence>
<keyword evidence="14 16" id="KW-0739">Sodium transport</keyword>
<dbReference type="EC" id="7.2.4.2" evidence="16"/>
<evidence type="ECO:0000256" key="9">
    <source>
        <dbReference type="ARBA" id="ARBA00022967"/>
    </source>
</evidence>
<keyword evidence="10 16" id="KW-1133">Transmembrane helix</keyword>
<evidence type="ECO:0000256" key="16">
    <source>
        <dbReference type="HAMAP-Rule" id="MF_00404"/>
    </source>
</evidence>
<accession>A0A411PEY0</accession>
<protein>
    <recommendedName>
        <fullName evidence="16">Probable oxaloacetate decarboxylase gamma chain</fullName>
        <ecNumber evidence="16">7.2.4.2</ecNumber>
    </recommendedName>
</protein>
<feature type="transmembrane region" description="Helical" evidence="16 17">
    <location>
        <begin position="12"/>
        <end position="37"/>
    </location>
</feature>
<evidence type="ECO:0000256" key="17">
    <source>
        <dbReference type="RuleBase" id="RU004278"/>
    </source>
</evidence>
<name>A0A411PEY0_9GAMM</name>
<dbReference type="InterPro" id="IPR023424">
    <property type="entry name" value="OadG"/>
</dbReference>
<evidence type="ECO:0000256" key="8">
    <source>
        <dbReference type="ARBA" id="ARBA00022692"/>
    </source>
</evidence>
<evidence type="ECO:0000256" key="11">
    <source>
        <dbReference type="ARBA" id="ARBA00023053"/>
    </source>
</evidence>
<keyword evidence="6 16" id="KW-0813">Transport</keyword>
<dbReference type="GO" id="GO:0005886">
    <property type="term" value="C:plasma membrane"/>
    <property type="evidence" value="ECO:0007669"/>
    <property type="project" value="UniProtKB-SubCell"/>
</dbReference>
<comment type="function">
    <text evidence="2 16 17">Catalyzes the decarboxylation of oxaloacetate coupled to Na(+) translocation.</text>
</comment>
<comment type="similarity">
    <text evidence="4 16 17">Belongs to the OadG family.</text>
</comment>
<keyword evidence="13 16" id="KW-0472">Membrane</keyword>
<keyword evidence="8 16" id="KW-0812">Transmembrane</keyword>
<evidence type="ECO:0000256" key="12">
    <source>
        <dbReference type="ARBA" id="ARBA00023065"/>
    </source>
</evidence>
<comment type="cofactor">
    <cofactor evidence="1 16 17">
        <name>Na(+)</name>
        <dbReference type="ChEBI" id="CHEBI:29101"/>
    </cofactor>
</comment>
<comment type="catalytic activity">
    <reaction evidence="15 16 17">
        <text>oxaloacetate + 2 Na(+)(in) + H(+) = pyruvate + 2 Na(+)(out) + CO2</text>
        <dbReference type="Rhea" id="RHEA:57724"/>
        <dbReference type="ChEBI" id="CHEBI:15361"/>
        <dbReference type="ChEBI" id="CHEBI:15378"/>
        <dbReference type="ChEBI" id="CHEBI:16452"/>
        <dbReference type="ChEBI" id="CHEBI:16526"/>
        <dbReference type="ChEBI" id="CHEBI:29101"/>
        <dbReference type="EC" id="7.2.4.2"/>
    </reaction>
</comment>
<dbReference type="GO" id="GO:0015451">
    <property type="term" value="F:decarboxylation-driven active transmembrane transporter activity"/>
    <property type="evidence" value="ECO:0007669"/>
    <property type="project" value="UniProtKB-EC"/>
</dbReference>
<evidence type="ECO:0000256" key="10">
    <source>
        <dbReference type="ARBA" id="ARBA00022989"/>
    </source>
</evidence>
<evidence type="ECO:0000256" key="7">
    <source>
        <dbReference type="ARBA" id="ARBA00022475"/>
    </source>
</evidence>
<reference evidence="18 19" key="1">
    <citation type="submission" date="2019-02" db="EMBL/GenBank/DDBJ databases">
        <title>Shewanella sp. D4-2 isolated from Dokdo Island.</title>
        <authorList>
            <person name="Baek K."/>
        </authorList>
    </citation>
    <scope>NUCLEOTIDE SEQUENCE [LARGE SCALE GENOMIC DNA]</scope>
    <source>
        <strain evidence="18 19">D4-2</strain>
    </source>
</reference>
<keyword evidence="7 16" id="KW-1003">Cell membrane</keyword>
<gene>
    <name evidence="16" type="primary">oadG</name>
    <name evidence="18" type="ORF">EXU30_05090</name>
</gene>
<evidence type="ECO:0000256" key="3">
    <source>
        <dbReference type="ARBA" id="ARBA00004162"/>
    </source>
</evidence>
<evidence type="ECO:0000313" key="19">
    <source>
        <dbReference type="Proteomes" id="UP000291106"/>
    </source>
</evidence>
<evidence type="ECO:0000256" key="4">
    <source>
        <dbReference type="ARBA" id="ARBA00005844"/>
    </source>
</evidence>
<comment type="subunit">
    <text evidence="5 16">Heterotrimer of an alpha, a beta and a gamma subunit.</text>
</comment>
<organism evidence="18 19">
    <name type="scientific">Shewanella maritima</name>
    <dbReference type="NCBI Taxonomy" id="2520507"/>
    <lineage>
        <taxon>Bacteria</taxon>
        <taxon>Pseudomonadati</taxon>
        <taxon>Pseudomonadota</taxon>
        <taxon>Gammaproteobacteria</taxon>
        <taxon>Alteromonadales</taxon>
        <taxon>Shewanellaceae</taxon>
        <taxon>Shewanella</taxon>
    </lineage>
</organism>
<comment type="subcellular location">
    <subcellularLocation>
        <location evidence="3 16 17">Cell membrane</location>
        <topology evidence="3 16 17">Single-pass membrane protein</topology>
    </subcellularLocation>
</comment>
<dbReference type="Pfam" id="PF04277">
    <property type="entry name" value="OAD_gamma"/>
    <property type="match status" value="1"/>
</dbReference>
<dbReference type="EMBL" id="CP036200">
    <property type="protein sequence ID" value="QBF82147.1"/>
    <property type="molecule type" value="Genomic_DNA"/>
</dbReference>
<keyword evidence="9 16" id="KW-1278">Translocase</keyword>
<dbReference type="HAMAP" id="MF_00404">
    <property type="entry name" value="OadG"/>
    <property type="match status" value="1"/>
</dbReference>
<evidence type="ECO:0000256" key="14">
    <source>
        <dbReference type="ARBA" id="ARBA00023201"/>
    </source>
</evidence>
<proteinExistence type="inferred from homology"/>